<dbReference type="EMBL" id="OZ035824">
    <property type="protein sequence ID" value="CAL1593397.1"/>
    <property type="molecule type" value="Genomic_DNA"/>
</dbReference>
<dbReference type="PROSITE" id="PS00514">
    <property type="entry name" value="FIBRINOGEN_C_1"/>
    <property type="match status" value="1"/>
</dbReference>
<dbReference type="PANTHER" id="PTHR47221">
    <property type="entry name" value="FIBRINOGEN ALPHA CHAIN"/>
    <property type="match status" value="1"/>
</dbReference>
<dbReference type="Pfam" id="PF00147">
    <property type="entry name" value="Fibrinogen_C"/>
    <property type="match status" value="1"/>
</dbReference>
<comment type="subcellular location">
    <subcellularLocation>
        <location evidence="1">Secreted</location>
    </subcellularLocation>
</comment>
<feature type="coiled-coil region" evidence="7">
    <location>
        <begin position="91"/>
        <end position="165"/>
    </location>
</feature>
<gene>
    <name evidence="10" type="ORF">KC01_LOCUS22512</name>
</gene>
<name>A0AAV2L227_KNICA</name>
<keyword evidence="11" id="KW-1185">Reference proteome</keyword>
<evidence type="ECO:0000256" key="2">
    <source>
        <dbReference type="ARBA" id="ARBA00022525"/>
    </source>
</evidence>
<dbReference type="PANTHER" id="PTHR47221:SF6">
    <property type="entry name" value="FIBRINOGEN ALPHA CHAIN"/>
    <property type="match status" value="1"/>
</dbReference>
<proteinExistence type="predicted"/>
<dbReference type="GO" id="GO:0007596">
    <property type="term" value="P:blood coagulation"/>
    <property type="evidence" value="ECO:0007669"/>
    <property type="project" value="InterPro"/>
</dbReference>
<keyword evidence="2" id="KW-0964">Secreted</keyword>
<evidence type="ECO:0000256" key="1">
    <source>
        <dbReference type="ARBA" id="ARBA00004613"/>
    </source>
</evidence>
<keyword evidence="5" id="KW-1015">Disulfide bond</keyword>
<dbReference type="InterPro" id="IPR014716">
    <property type="entry name" value="Fibrinogen_a/b/g_C_1"/>
</dbReference>
<dbReference type="InterPro" id="IPR020837">
    <property type="entry name" value="Fibrinogen_CS"/>
</dbReference>
<dbReference type="InterPro" id="IPR036056">
    <property type="entry name" value="Fibrinogen-like_C"/>
</dbReference>
<feature type="signal peptide" evidence="8">
    <location>
        <begin position="1"/>
        <end position="23"/>
    </location>
</feature>
<evidence type="ECO:0000313" key="10">
    <source>
        <dbReference type="EMBL" id="CAL1593397.1"/>
    </source>
</evidence>
<dbReference type="AlphaFoldDB" id="A0AAV2L227"/>
<protein>
    <recommendedName>
        <fullName evidence="9">Fibrinogen C-terminal domain-containing protein</fullName>
    </recommendedName>
</protein>
<evidence type="ECO:0000256" key="4">
    <source>
        <dbReference type="ARBA" id="ARBA00023054"/>
    </source>
</evidence>
<dbReference type="InterPro" id="IPR002181">
    <property type="entry name" value="Fibrinogen_a/b/g_C_dom"/>
</dbReference>
<keyword evidence="3 8" id="KW-0732">Signal</keyword>
<feature type="domain" description="Fibrinogen C-terminal" evidence="9">
    <location>
        <begin position="187"/>
        <end position="405"/>
    </location>
</feature>
<feature type="chain" id="PRO_5043618048" description="Fibrinogen C-terminal domain-containing protein" evidence="8">
    <location>
        <begin position="24"/>
        <end position="406"/>
    </location>
</feature>
<dbReference type="Proteomes" id="UP001497482">
    <property type="component" value="Chromosome 2"/>
</dbReference>
<evidence type="ECO:0000256" key="6">
    <source>
        <dbReference type="ARBA" id="ARBA00023180"/>
    </source>
</evidence>
<dbReference type="Gene3D" id="3.90.215.10">
    <property type="entry name" value="Gamma Fibrinogen, chain A, domain 1"/>
    <property type="match status" value="1"/>
</dbReference>
<reference evidence="10 11" key="1">
    <citation type="submission" date="2024-04" db="EMBL/GenBank/DDBJ databases">
        <authorList>
            <person name="Waldvogel A.-M."/>
            <person name="Schoenle A."/>
        </authorList>
    </citation>
    <scope>NUCLEOTIDE SEQUENCE [LARGE SCALE GENOMIC DNA]</scope>
</reference>
<organism evidence="10 11">
    <name type="scientific">Knipowitschia caucasica</name>
    <name type="common">Caucasian dwarf goby</name>
    <name type="synonym">Pomatoschistus caucasicus</name>
    <dbReference type="NCBI Taxonomy" id="637954"/>
    <lineage>
        <taxon>Eukaryota</taxon>
        <taxon>Metazoa</taxon>
        <taxon>Chordata</taxon>
        <taxon>Craniata</taxon>
        <taxon>Vertebrata</taxon>
        <taxon>Euteleostomi</taxon>
        <taxon>Actinopterygii</taxon>
        <taxon>Neopterygii</taxon>
        <taxon>Teleostei</taxon>
        <taxon>Neoteleostei</taxon>
        <taxon>Acanthomorphata</taxon>
        <taxon>Gobiaria</taxon>
        <taxon>Gobiiformes</taxon>
        <taxon>Gobioidei</taxon>
        <taxon>Gobiidae</taxon>
        <taxon>Gobiinae</taxon>
        <taxon>Knipowitschia</taxon>
    </lineage>
</organism>
<dbReference type="PROSITE" id="PS51406">
    <property type="entry name" value="FIBRINOGEN_C_2"/>
    <property type="match status" value="1"/>
</dbReference>
<dbReference type="CDD" id="cd00087">
    <property type="entry name" value="FReD"/>
    <property type="match status" value="1"/>
</dbReference>
<evidence type="ECO:0000256" key="3">
    <source>
        <dbReference type="ARBA" id="ARBA00022729"/>
    </source>
</evidence>
<keyword evidence="6" id="KW-0325">Glycoprotein</keyword>
<evidence type="ECO:0000313" key="11">
    <source>
        <dbReference type="Proteomes" id="UP001497482"/>
    </source>
</evidence>
<evidence type="ECO:0000256" key="8">
    <source>
        <dbReference type="SAM" id="SignalP"/>
    </source>
</evidence>
<evidence type="ECO:0000256" key="7">
    <source>
        <dbReference type="SAM" id="Coils"/>
    </source>
</evidence>
<accession>A0AAV2L227</accession>
<dbReference type="InterPro" id="IPR037579">
    <property type="entry name" value="FIB_ANG-like"/>
</dbReference>
<dbReference type="SMART" id="SM00186">
    <property type="entry name" value="FBG"/>
    <property type="match status" value="1"/>
</dbReference>
<dbReference type="SUPFAM" id="SSF56496">
    <property type="entry name" value="Fibrinogen C-terminal domain-like"/>
    <property type="match status" value="1"/>
</dbReference>
<evidence type="ECO:0000259" key="9">
    <source>
        <dbReference type="PROSITE" id="PS51406"/>
    </source>
</evidence>
<sequence>MTAVGLALALLLTSSFSSSSSWAYPSGSRDRQISWDDVNIVAHGLLQLGQALKEHVDRSKTQVKALNLGLETVNQTLGRLQQDGERRNTEMGERVERLERLEQKVDEVVRQQAMESNSSDGTEAKSVQRMMAAQNRRIDSLMEKIQQQQDKLEKQSLHLQTLQSKLGQKRTKSFRRRHEVVLQKDQNMQKGFAKDCHQLYLQGQRTSGVYMVQPQHSLPFRVLCEMTPDGGWTVVQKRYDGSQSFDLSWNEYKKGFGAFTGEFWLGLEHMHALSSQGRHTLQMELSDWSGQSHVISSEFRLDGEEGQFSLHLSPQTGASVEGLFSVAAPGSSSGLPFSTADQDNDQSTDNCALKLSGGWWFSDCGDSNLNGEFPSSPRGARSMSWSPAGGWSALRSSVMRMGPVSQ</sequence>
<evidence type="ECO:0000256" key="5">
    <source>
        <dbReference type="ARBA" id="ARBA00023157"/>
    </source>
</evidence>
<dbReference type="GO" id="GO:0005576">
    <property type="term" value="C:extracellular region"/>
    <property type="evidence" value="ECO:0007669"/>
    <property type="project" value="UniProtKB-SubCell"/>
</dbReference>
<keyword evidence="4 7" id="KW-0175">Coiled coil</keyword>